<dbReference type="GO" id="GO:0005737">
    <property type="term" value="C:cytoplasm"/>
    <property type="evidence" value="ECO:0007669"/>
    <property type="project" value="InterPro"/>
</dbReference>
<dbReference type="NCBIfam" id="NF041874">
    <property type="entry name" value="EPS_EpsC"/>
    <property type="match status" value="1"/>
</dbReference>
<dbReference type="KEGG" id="rhoz:GXP67_04600"/>
<organism evidence="6 7">
    <name type="scientific">Rhodocytophaga rosea</name>
    <dbReference type="NCBI Taxonomy" id="2704465"/>
    <lineage>
        <taxon>Bacteria</taxon>
        <taxon>Pseudomonadati</taxon>
        <taxon>Bacteroidota</taxon>
        <taxon>Cytophagia</taxon>
        <taxon>Cytophagales</taxon>
        <taxon>Rhodocytophagaceae</taxon>
        <taxon>Rhodocytophaga</taxon>
    </lineage>
</organism>
<gene>
    <name evidence="6" type="ORF">GXP67_04600</name>
</gene>
<evidence type="ECO:0000256" key="3">
    <source>
        <dbReference type="ARBA" id="ARBA00022679"/>
    </source>
</evidence>
<dbReference type="AlphaFoldDB" id="A0A6C0GE93"/>
<proteinExistence type="predicted"/>
<dbReference type="Pfam" id="PF06426">
    <property type="entry name" value="SATase_N"/>
    <property type="match status" value="1"/>
</dbReference>
<feature type="domain" description="Serine acetyltransferase N-terminal" evidence="5">
    <location>
        <begin position="69"/>
        <end position="125"/>
    </location>
</feature>
<evidence type="ECO:0000256" key="1">
    <source>
        <dbReference type="ARBA" id="ARBA00018522"/>
    </source>
</evidence>
<dbReference type="InterPro" id="IPR042122">
    <property type="entry name" value="Ser_AcTrfase_N_sf"/>
</dbReference>
<protein>
    <recommendedName>
        <fullName evidence="1">Serine acetyltransferase</fullName>
    </recommendedName>
</protein>
<dbReference type="InterPro" id="IPR011004">
    <property type="entry name" value="Trimer_LpxA-like_sf"/>
</dbReference>
<dbReference type="EMBL" id="CP048222">
    <property type="protein sequence ID" value="QHT66000.1"/>
    <property type="molecule type" value="Genomic_DNA"/>
</dbReference>
<keyword evidence="3 6" id="KW-0808">Transferase</keyword>
<accession>A0A6C0GE93</accession>
<dbReference type="GO" id="GO:0006535">
    <property type="term" value="P:cysteine biosynthetic process from serine"/>
    <property type="evidence" value="ECO:0007669"/>
    <property type="project" value="InterPro"/>
</dbReference>
<evidence type="ECO:0000256" key="2">
    <source>
        <dbReference type="ARBA" id="ARBA00022605"/>
    </source>
</evidence>
<evidence type="ECO:0000259" key="5">
    <source>
        <dbReference type="Pfam" id="PF06426"/>
    </source>
</evidence>
<keyword evidence="7" id="KW-1185">Reference proteome</keyword>
<evidence type="ECO:0000256" key="4">
    <source>
        <dbReference type="ARBA" id="ARBA00023315"/>
    </source>
</evidence>
<dbReference type="PANTHER" id="PTHR42811">
    <property type="entry name" value="SERINE ACETYLTRANSFERASE"/>
    <property type="match status" value="1"/>
</dbReference>
<dbReference type="GO" id="GO:0009001">
    <property type="term" value="F:serine O-acetyltransferase activity"/>
    <property type="evidence" value="ECO:0007669"/>
    <property type="project" value="InterPro"/>
</dbReference>
<evidence type="ECO:0000313" key="6">
    <source>
        <dbReference type="EMBL" id="QHT66000.1"/>
    </source>
</evidence>
<name>A0A6C0GE93_9BACT</name>
<keyword evidence="4" id="KW-0012">Acyltransferase</keyword>
<dbReference type="RefSeq" id="WP_162442073.1">
    <property type="nucleotide sequence ID" value="NZ_CP048222.1"/>
</dbReference>
<dbReference type="InterPro" id="IPR053376">
    <property type="entry name" value="Serine_acetyltransferase"/>
</dbReference>
<dbReference type="CDD" id="cd03354">
    <property type="entry name" value="LbH_SAT"/>
    <property type="match status" value="1"/>
</dbReference>
<sequence>MDAAFISALYASHQATEGIPRRTMVFSFAEELLYTLFPHFSERAYLSEKQIEDQLRKLSQDFIQILKTTNFQTILSDQVLAEKFLSHLPVIYTSLRKDAEAIVREDPAAKNTDEVILTYPGFFAIAIYRMANILYKLEVPYIPRMLTEYAHQKTGIDIHPGAQIGAYFCIDHGTGIVIGQTTVIGNHVKLYQGVTLGAVSVEKALSNVKRHPTIEDHVVIYANATILGGHVTVGAHSVIGGNVWLTESVQPYSKVYHKSQIKVSGQKEVEQFLEFYI</sequence>
<reference evidence="6 7" key="1">
    <citation type="submission" date="2020-01" db="EMBL/GenBank/DDBJ databases">
        <authorList>
            <person name="Kim M.K."/>
        </authorList>
    </citation>
    <scope>NUCLEOTIDE SEQUENCE [LARGE SCALE GENOMIC DNA]</scope>
    <source>
        <strain evidence="6 7">172606-1</strain>
    </source>
</reference>
<dbReference type="Gene3D" id="2.160.10.10">
    <property type="entry name" value="Hexapeptide repeat proteins"/>
    <property type="match status" value="1"/>
</dbReference>
<dbReference type="Gene3D" id="1.10.3130.10">
    <property type="entry name" value="serine acetyltransferase, domain 1"/>
    <property type="match status" value="1"/>
</dbReference>
<dbReference type="UniPathway" id="UPA00136">
    <property type="reaction ID" value="UER00199"/>
</dbReference>
<evidence type="ECO:0000313" key="7">
    <source>
        <dbReference type="Proteomes" id="UP000480178"/>
    </source>
</evidence>
<keyword evidence="2" id="KW-0028">Amino-acid biosynthesis</keyword>
<dbReference type="SUPFAM" id="SSF51161">
    <property type="entry name" value="Trimeric LpxA-like enzymes"/>
    <property type="match status" value="1"/>
</dbReference>
<dbReference type="InterPro" id="IPR010493">
    <property type="entry name" value="Ser_AcTrfase_N"/>
</dbReference>
<dbReference type="Proteomes" id="UP000480178">
    <property type="component" value="Chromosome"/>
</dbReference>
<dbReference type="InterPro" id="IPR045304">
    <property type="entry name" value="LbH_SAT"/>
</dbReference>